<dbReference type="Gene3D" id="3.30.160.60">
    <property type="entry name" value="Classic Zinc Finger"/>
    <property type="match status" value="1"/>
</dbReference>
<evidence type="ECO:0000256" key="2">
    <source>
        <dbReference type="ARBA" id="ARBA00022771"/>
    </source>
</evidence>
<evidence type="ECO:0000256" key="5">
    <source>
        <dbReference type="SAM" id="MobiDB-lite"/>
    </source>
</evidence>
<feature type="region of interest" description="Disordered" evidence="5">
    <location>
        <begin position="362"/>
        <end position="430"/>
    </location>
</feature>
<feature type="region of interest" description="Disordered" evidence="5">
    <location>
        <begin position="445"/>
        <end position="497"/>
    </location>
</feature>
<feature type="compositionally biased region" description="Low complexity" evidence="5">
    <location>
        <begin position="103"/>
        <end position="116"/>
    </location>
</feature>
<feature type="domain" description="C2HC/C3H-type" evidence="6">
    <location>
        <begin position="295"/>
        <end position="324"/>
    </location>
</feature>
<evidence type="ECO:0000256" key="4">
    <source>
        <dbReference type="PROSITE-ProRule" id="PRU01371"/>
    </source>
</evidence>
<dbReference type="GO" id="GO:0008270">
    <property type="term" value="F:zinc ion binding"/>
    <property type="evidence" value="ECO:0007669"/>
    <property type="project" value="UniProtKB-KW"/>
</dbReference>
<evidence type="ECO:0000313" key="7">
    <source>
        <dbReference type="EMBL" id="KAK3273896.1"/>
    </source>
</evidence>
<dbReference type="EMBL" id="LGRX02008141">
    <property type="protein sequence ID" value="KAK3273896.1"/>
    <property type="molecule type" value="Genomic_DNA"/>
</dbReference>
<protein>
    <recommendedName>
        <fullName evidence="6">C2HC/C3H-type domain-containing protein</fullName>
    </recommendedName>
</protein>
<proteinExistence type="predicted"/>
<feature type="region of interest" description="Disordered" evidence="5">
    <location>
        <begin position="58"/>
        <end position="134"/>
    </location>
</feature>
<dbReference type="PROSITE" id="PS52027">
    <property type="entry name" value="ZF_C2HC_C3H"/>
    <property type="match status" value="1"/>
</dbReference>
<dbReference type="InterPro" id="IPR049899">
    <property type="entry name" value="Znf_C2HC_C3H"/>
</dbReference>
<feature type="region of interest" description="Disordered" evidence="5">
    <location>
        <begin position="252"/>
        <end position="291"/>
    </location>
</feature>
<name>A0AAE0G982_9CHLO</name>
<comment type="caution">
    <text evidence="7">The sequence shown here is derived from an EMBL/GenBank/DDBJ whole genome shotgun (WGS) entry which is preliminary data.</text>
</comment>
<accession>A0AAE0G982</accession>
<gene>
    <name evidence="7" type="ORF">CYMTET_17883</name>
</gene>
<evidence type="ECO:0000259" key="6">
    <source>
        <dbReference type="PROSITE" id="PS52027"/>
    </source>
</evidence>
<organism evidence="7 8">
    <name type="scientific">Cymbomonas tetramitiformis</name>
    <dbReference type="NCBI Taxonomy" id="36881"/>
    <lineage>
        <taxon>Eukaryota</taxon>
        <taxon>Viridiplantae</taxon>
        <taxon>Chlorophyta</taxon>
        <taxon>Pyramimonadophyceae</taxon>
        <taxon>Pyramimonadales</taxon>
        <taxon>Pyramimonadaceae</taxon>
        <taxon>Cymbomonas</taxon>
    </lineage>
</organism>
<feature type="region of interest" description="Disordered" evidence="5">
    <location>
        <begin position="512"/>
        <end position="552"/>
    </location>
</feature>
<feature type="region of interest" description="Disordered" evidence="5">
    <location>
        <begin position="157"/>
        <end position="194"/>
    </location>
</feature>
<keyword evidence="2 4" id="KW-0863">Zinc-finger</keyword>
<sequence>MAQMISGPPGVDRDGTPNVQTWSISELKNLLKSKGVNISGLLEKSELISKAEQILNQQRHSAPRFAAPSTSSCKPPPEDRTPPLTHRSSHTATDLQQDRKRFSPSSLRASLSVSSSNARAWQERSSGVEPARTSMSSIEIDFRGQDTPTKAFSYPRQAGGGFASRPSSMPSRVSTPPQDKHTTSTGLGNPVKKMGTPASRAVTCVMCGAKFFPSSLKFHQKECARKTAHMELPCSFCDQPFRHELEEHMLKCPNSPKGGTRRAGQKAGNKGGTAHVRQPVGRDPGPIASQPSKDGRFACAVCGRFFAADRVAKHQGICRGLGAKRPVFKSASQRLGSFETHEVGLAKPAPAKRPLVMTRSYLPAHSNCERQDRGGSRRNPPRAPAVPSWGGRINLGDRGQVGGPSGVFPKGTKRGGLRPTKHSSSSTFKAGSISHLHTQHLGLSNMQQGQRQSEARSAPLRQGSARKGQQNQQPASSHLADRQAHTPPVAGVQSIAQRKCPSRALPIFSTSIQAAREESGPTWGPVGGPAFRRSKPAQSNKSHFRGGSMILG</sequence>
<dbReference type="Gene3D" id="3.30.40.10">
    <property type="entry name" value="Zinc/RING finger domain, C3HC4 (zinc finger)"/>
    <property type="match status" value="1"/>
</dbReference>
<keyword evidence="1" id="KW-0479">Metal-binding</keyword>
<reference evidence="7 8" key="1">
    <citation type="journal article" date="2015" name="Genome Biol. Evol.">
        <title>Comparative Genomics of a Bacterivorous Green Alga Reveals Evolutionary Causalities and Consequences of Phago-Mixotrophic Mode of Nutrition.</title>
        <authorList>
            <person name="Burns J.A."/>
            <person name="Paasch A."/>
            <person name="Narechania A."/>
            <person name="Kim E."/>
        </authorList>
    </citation>
    <scope>NUCLEOTIDE SEQUENCE [LARGE SCALE GENOMIC DNA]</scope>
    <source>
        <strain evidence="7 8">PLY_AMNH</strain>
    </source>
</reference>
<keyword evidence="8" id="KW-1185">Reference proteome</keyword>
<evidence type="ECO:0000256" key="1">
    <source>
        <dbReference type="ARBA" id="ARBA00022723"/>
    </source>
</evidence>
<evidence type="ECO:0000256" key="3">
    <source>
        <dbReference type="ARBA" id="ARBA00022833"/>
    </source>
</evidence>
<feature type="compositionally biased region" description="Polar residues" evidence="5">
    <location>
        <begin position="467"/>
        <end position="476"/>
    </location>
</feature>
<dbReference type="AlphaFoldDB" id="A0AAE0G982"/>
<dbReference type="InterPro" id="IPR013083">
    <property type="entry name" value="Znf_RING/FYVE/PHD"/>
</dbReference>
<feature type="compositionally biased region" description="Basic residues" evidence="5">
    <location>
        <begin position="411"/>
        <end position="421"/>
    </location>
</feature>
<feature type="compositionally biased region" description="Polar residues" evidence="5">
    <location>
        <begin position="165"/>
        <end position="187"/>
    </location>
</feature>
<keyword evidence="3" id="KW-0862">Zinc</keyword>
<evidence type="ECO:0000313" key="8">
    <source>
        <dbReference type="Proteomes" id="UP001190700"/>
    </source>
</evidence>
<dbReference type="Proteomes" id="UP001190700">
    <property type="component" value="Unassembled WGS sequence"/>
</dbReference>